<reference evidence="1" key="1">
    <citation type="submission" date="2016-07" db="EMBL/GenBank/DDBJ databases">
        <authorList>
            <person name="Bretaudeau A."/>
        </authorList>
    </citation>
    <scope>NUCLEOTIDE SEQUENCE</scope>
    <source>
        <strain evidence="1">Rice</strain>
        <tissue evidence="1">Whole body</tissue>
    </source>
</reference>
<dbReference type="EMBL" id="ODYU01002243">
    <property type="protein sequence ID" value="SOQ39467.1"/>
    <property type="molecule type" value="Genomic_DNA"/>
</dbReference>
<gene>
    <name evidence="1" type="ORF">SFRICE_016616</name>
</gene>
<accession>A0A2H1VF64</accession>
<name>A0A2H1VF64_SPOFR</name>
<evidence type="ECO:0000313" key="1">
    <source>
        <dbReference type="EMBL" id="SOQ39467.1"/>
    </source>
</evidence>
<sequence length="60" mass="6891">MSMSFLYFGSVASAMITDELIIRGKYQHDKYPILSSNRCCPTSPDFARCLRRHMSLDKNS</sequence>
<dbReference type="AlphaFoldDB" id="A0A2H1VF64"/>
<protein>
    <submittedName>
        <fullName evidence="1">SFRICE_016616</fullName>
    </submittedName>
</protein>
<proteinExistence type="predicted"/>
<organism evidence="1">
    <name type="scientific">Spodoptera frugiperda</name>
    <name type="common">Fall armyworm</name>
    <dbReference type="NCBI Taxonomy" id="7108"/>
    <lineage>
        <taxon>Eukaryota</taxon>
        <taxon>Metazoa</taxon>
        <taxon>Ecdysozoa</taxon>
        <taxon>Arthropoda</taxon>
        <taxon>Hexapoda</taxon>
        <taxon>Insecta</taxon>
        <taxon>Pterygota</taxon>
        <taxon>Neoptera</taxon>
        <taxon>Endopterygota</taxon>
        <taxon>Lepidoptera</taxon>
        <taxon>Glossata</taxon>
        <taxon>Ditrysia</taxon>
        <taxon>Noctuoidea</taxon>
        <taxon>Noctuidae</taxon>
        <taxon>Amphipyrinae</taxon>
        <taxon>Spodoptera</taxon>
    </lineage>
</organism>